<gene>
    <name evidence="1" type="ORF">N5D41_13825</name>
</gene>
<accession>A0AA42INJ0</accession>
<proteinExistence type="predicted"/>
<name>A0AA42INJ0_9GAMM</name>
<dbReference type="AlphaFoldDB" id="A0AA42INJ0"/>
<dbReference type="EMBL" id="JAOCDH010000014">
    <property type="protein sequence ID" value="MDH0702560.1"/>
    <property type="molecule type" value="Genomic_DNA"/>
</dbReference>
<organism evidence="1 2">
    <name type="scientific">Ectopseudomonas toyotomiensis</name>
    <dbReference type="NCBI Taxonomy" id="554344"/>
    <lineage>
        <taxon>Bacteria</taxon>
        <taxon>Pseudomonadati</taxon>
        <taxon>Pseudomonadota</taxon>
        <taxon>Gammaproteobacteria</taxon>
        <taxon>Pseudomonadales</taxon>
        <taxon>Pseudomonadaceae</taxon>
        <taxon>Ectopseudomonas</taxon>
    </lineage>
</organism>
<protein>
    <submittedName>
        <fullName evidence="1">Uncharacterized protein</fullName>
    </submittedName>
</protein>
<reference evidence="1" key="1">
    <citation type="submission" date="2022-09" db="EMBL/GenBank/DDBJ databases">
        <title>Intensive care unit water sources are persistently colonized with multi-drug resistant bacteria and are the site of extensive horizontal gene transfer of antibiotic resistance genes.</title>
        <authorList>
            <person name="Diorio-Toth L."/>
        </authorList>
    </citation>
    <scope>NUCLEOTIDE SEQUENCE</scope>
    <source>
        <strain evidence="1">GD03863</strain>
    </source>
</reference>
<dbReference type="Proteomes" id="UP001161137">
    <property type="component" value="Unassembled WGS sequence"/>
</dbReference>
<dbReference type="RefSeq" id="WP_196461190.1">
    <property type="nucleotide sequence ID" value="NZ_JACFYY010000022.1"/>
</dbReference>
<evidence type="ECO:0000313" key="2">
    <source>
        <dbReference type="Proteomes" id="UP001161137"/>
    </source>
</evidence>
<evidence type="ECO:0000313" key="1">
    <source>
        <dbReference type="EMBL" id="MDH0702560.1"/>
    </source>
</evidence>
<comment type="caution">
    <text evidence="1">The sequence shown here is derived from an EMBL/GenBank/DDBJ whole genome shotgun (WGS) entry which is preliminary data.</text>
</comment>
<sequence length="398" mass="44634">MSYAINAPVPWPVPPDWSNGVRERLGWLTDVIQAKNGRRQKRELRLSPRRAFDFEVIADEQLRRVLDALLMDHGGKYFMLPIWHDVQLLDAPLAAGQSFVPCRTAGFEFVQNGYALLWLAINQWQLVGIVDIEDDGLQLGTLTSRQWPLGTRIYPVRRARLVDQPNEAGWTDSSGKRSVSMIIDEPCDWPGELPTTLYRGYPVLEQRTDVGEDLPTIFNRQLDLVDVETGPVSVFDYPQRPFRGGSVRWLAHGREENAALRSLLYGLRGRMGTVWLPTWNSDLQLVAPISAVATTITVQWAGYTVFGRMQAGWRDIRIELYDGTRFFRRINSAAQAGETEQLGLDGALGIAVAVGDVRAISFMVLSALESDTVELQHETDADGLTIVTASFVGERHDV</sequence>